<gene>
    <name evidence="1" type="ORF">CLUP02_08423</name>
</gene>
<proteinExistence type="predicted"/>
<dbReference type="GO" id="GO:0005759">
    <property type="term" value="C:mitochondrial matrix"/>
    <property type="evidence" value="ECO:0007669"/>
    <property type="project" value="TreeGrafter"/>
</dbReference>
<dbReference type="PANTHER" id="PTHR46749">
    <property type="entry name" value="COMPLEX III ASSEMBLY FACTOR LYRM7"/>
    <property type="match status" value="1"/>
</dbReference>
<evidence type="ECO:0000313" key="1">
    <source>
        <dbReference type="EMBL" id="UQC82933.1"/>
    </source>
</evidence>
<evidence type="ECO:0000313" key="2">
    <source>
        <dbReference type="Proteomes" id="UP000830671"/>
    </source>
</evidence>
<dbReference type="KEGG" id="clup:CLUP02_08423"/>
<dbReference type="AlphaFoldDB" id="A0A9Q8ST25"/>
<organism evidence="1 2">
    <name type="scientific">Colletotrichum lupini</name>
    <dbReference type="NCBI Taxonomy" id="145971"/>
    <lineage>
        <taxon>Eukaryota</taxon>
        <taxon>Fungi</taxon>
        <taxon>Dikarya</taxon>
        <taxon>Ascomycota</taxon>
        <taxon>Pezizomycotina</taxon>
        <taxon>Sordariomycetes</taxon>
        <taxon>Hypocreomycetidae</taxon>
        <taxon>Glomerellales</taxon>
        <taxon>Glomerellaceae</taxon>
        <taxon>Colletotrichum</taxon>
        <taxon>Colletotrichum acutatum species complex</taxon>
    </lineage>
</organism>
<sequence length="146" mass="16316">MSMKPGSCLEYHFLFSAKHMHHFTAFAMSLPAYRHLWRAARIAFKGLDFSGLFEYLLLTFLLSQAMTESSQQHNSRYGKPTDPSYSSAIQKAEDIAKILRENVVQGKQDDSRVFKLRIHEDTERGDNDSIKMAGGGSATMGGCGCS</sequence>
<name>A0A9Q8ST25_9PEZI</name>
<dbReference type="GeneID" id="73342422"/>
<dbReference type="EMBL" id="CP019476">
    <property type="protein sequence ID" value="UQC82933.1"/>
    <property type="molecule type" value="Genomic_DNA"/>
</dbReference>
<reference evidence="1" key="1">
    <citation type="journal article" date="2021" name="Mol. Plant Microbe Interact.">
        <title>Complete Genome Sequence of the Plant-Pathogenic Fungus Colletotrichum lupini.</title>
        <authorList>
            <person name="Baroncelli R."/>
            <person name="Pensec F."/>
            <person name="Da Lio D."/>
            <person name="Boufleur T."/>
            <person name="Vicente I."/>
            <person name="Sarrocco S."/>
            <person name="Picot A."/>
            <person name="Baraldi E."/>
            <person name="Sukno S."/>
            <person name="Thon M."/>
            <person name="Le Floch G."/>
        </authorList>
    </citation>
    <scope>NUCLEOTIDE SEQUENCE</scope>
    <source>
        <strain evidence="1">IMI 504893</strain>
    </source>
</reference>
<accession>A0A9Q8ST25</accession>
<dbReference type="PANTHER" id="PTHR46749:SF1">
    <property type="entry name" value="COMPLEX III ASSEMBLY FACTOR LYRM7"/>
    <property type="match status" value="1"/>
</dbReference>
<dbReference type="RefSeq" id="XP_049144555.1">
    <property type="nucleotide sequence ID" value="XM_049287412.1"/>
</dbReference>
<keyword evidence="2" id="KW-1185">Reference proteome</keyword>
<dbReference type="InterPro" id="IPR050435">
    <property type="entry name" value="MZM1/LYRM7"/>
</dbReference>
<dbReference type="GO" id="GO:0034551">
    <property type="term" value="P:mitochondrial respiratory chain complex III assembly"/>
    <property type="evidence" value="ECO:0007669"/>
    <property type="project" value="TreeGrafter"/>
</dbReference>
<dbReference type="Proteomes" id="UP000830671">
    <property type="component" value="Chromosome 4"/>
</dbReference>
<protein>
    <submittedName>
        <fullName evidence="1">Uncharacterized protein</fullName>
    </submittedName>
</protein>
<dbReference type="GO" id="GO:0044183">
    <property type="term" value="F:protein folding chaperone"/>
    <property type="evidence" value="ECO:0007669"/>
    <property type="project" value="TreeGrafter"/>
</dbReference>